<proteinExistence type="predicted"/>
<accession>A0A4Q2DI38</accession>
<dbReference type="STRING" id="2316362.A0A4Q2DI38"/>
<keyword evidence="5" id="KW-0560">Oxidoreductase</keyword>
<dbReference type="CDD" id="cd02932">
    <property type="entry name" value="OYE_YqiM_FMN"/>
    <property type="match status" value="1"/>
</dbReference>
<reference evidence="7 8" key="1">
    <citation type="submission" date="2019-01" db="EMBL/GenBank/DDBJ databases">
        <title>Draft genome sequence of Psathyrella aberdarensis IHI B618.</title>
        <authorList>
            <person name="Buettner E."/>
            <person name="Kellner H."/>
        </authorList>
    </citation>
    <scope>NUCLEOTIDE SEQUENCE [LARGE SCALE GENOMIC DNA]</scope>
    <source>
        <strain evidence="7 8">IHI B618</strain>
    </source>
</reference>
<keyword evidence="2" id="KW-0285">Flavoprotein</keyword>
<evidence type="ECO:0000259" key="6">
    <source>
        <dbReference type="Pfam" id="PF00724"/>
    </source>
</evidence>
<dbReference type="GO" id="GO:0003959">
    <property type="term" value="F:NADPH dehydrogenase activity"/>
    <property type="evidence" value="ECO:0007669"/>
    <property type="project" value="InterPro"/>
</dbReference>
<evidence type="ECO:0000256" key="3">
    <source>
        <dbReference type="ARBA" id="ARBA00022643"/>
    </source>
</evidence>
<keyword evidence="8" id="KW-1185">Reference proteome</keyword>
<dbReference type="SUPFAM" id="SSF51395">
    <property type="entry name" value="FMN-linked oxidoreductases"/>
    <property type="match status" value="1"/>
</dbReference>
<dbReference type="InterPro" id="IPR013785">
    <property type="entry name" value="Aldolase_TIM"/>
</dbReference>
<dbReference type="PANTHER" id="PTHR43303">
    <property type="entry name" value="NADPH DEHYDROGENASE C23G7.10C-RELATED"/>
    <property type="match status" value="1"/>
</dbReference>
<dbReference type="OrthoDB" id="72788at2759"/>
<dbReference type="Pfam" id="PF00724">
    <property type="entry name" value="Oxidored_FMN"/>
    <property type="match status" value="1"/>
</dbReference>
<gene>
    <name evidence="7" type="ORF">EST38_g6309</name>
</gene>
<dbReference type="PANTHER" id="PTHR43303:SF4">
    <property type="entry name" value="NADPH DEHYDROGENASE C23G7.10C-RELATED"/>
    <property type="match status" value="1"/>
</dbReference>
<evidence type="ECO:0000256" key="4">
    <source>
        <dbReference type="ARBA" id="ARBA00022857"/>
    </source>
</evidence>
<dbReference type="GO" id="GO:0050661">
    <property type="term" value="F:NADP binding"/>
    <property type="evidence" value="ECO:0007669"/>
    <property type="project" value="InterPro"/>
</dbReference>
<dbReference type="Gene3D" id="3.20.20.70">
    <property type="entry name" value="Aldolase class I"/>
    <property type="match status" value="1"/>
</dbReference>
<comment type="cofactor">
    <cofactor evidence="1">
        <name>FMN</name>
        <dbReference type="ChEBI" id="CHEBI:58210"/>
    </cofactor>
</comment>
<comment type="caution">
    <text evidence="7">The sequence shown here is derived from an EMBL/GenBank/DDBJ whole genome shotgun (WGS) entry which is preliminary data.</text>
</comment>
<dbReference type="Proteomes" id="UP000290288">
    <property type="component" value="Unassembled WGS sequence"/>
</dbReference>
<sequence length="473" mass="50855">MCVPRRGPVKTVNASTPDIIWNDGNGSLRSNYSALESRLAADPNATSTNSHNSLELGSTSASPAGFLTVAGLFYGYEYAHVELHDPQQYHHAAAMHLTLNCKGRYWRVDRLGKKLTPNRRHHSATIRTDTRLIVGGIFTRGPGLSIIEATGVQPQGRISPWDVGLWSDDHIAGLAEITQFAHSQNQKMGIQLAHAGRKASTLPPWATSVLADKDNEGWPDDVWAPSAIPFHSTYPQPKELTTEGIKKIVEDWASASKRAIKAGFDVIEVHSAHGYLLHEFLSPVSNKRTDSYGGSFENRIRLLVEVVDAVRAAIPESTPLFVRVSATDWLEEVAPNEPSWTSEETVKLGQVLAGHGVDLFDISSGGNDPRQKISGGPGYQVRFAAAVKSAVGSNLLVSAVGGLADGTLAQKVLDDGHADVVFVGRMFQKNPGQVWAMADQIGVEIGAAKQIGWGFKGRAAKALGGAPKTTGKL</sequence>
<evidence type="ECO:0000313" key="8">
    <source>
        <dbReference type="Proteomes" id="UP000290288"/>
    </source>
</evidence>
<evidence type="ECO:0000256" key="5">
    <source>
        <dbReference type="ARBA" id="ARBA00023002"/>
    </source>
</evidence>
<protein>
    <recommendedName>
        <fullName evidence="6">NADH:flavin oxidoreductase/NADH oxidase N-terminal domain-containing protein</fullName>
    </recommendedName>
</protein>
<evidence type="ECO:0000256" key="1">
    <source>
        <dbReference type="ARBA" id="ARBA00001917"/>
    </source>
</evidence>
<organism evidence="7 8">
    <name type="scientific">Candolleomyces aberdarensis</name>
    <dbReference type="NCBI Taxonomy" id="2316362"/>
    <lineage>
        <taxon>Eukaryota</taxon>
        <taxon>Fungi</taxon>
        <taxon>Dikarya</taxon>
        <taxon>Basidiomycota</taxon>
        <taxon>Agaricomycotina</taxon>
        <taxon>Agaricomycetes</taxon>
        <taxon>Agaricomycetidae</taxon>
        <taxon>Agaricales</taxon>
        <taxon>Agaricineae</taxon>
        <taxon>Psathyrellaceae</taxon>
        <taxon>Candolleomyces</taxon>
    </lineage>
</organism>
<name>A0A4Q2DI38_9AGAR</name>
<dbReference type="AlphaFoldDB" id="A0A4Q2DI38"/>
<evidence type="ECO:0000256" key="2">
    <source>
        <dbReference type="ARBA" id="ARBA00022630"/>
    </source>
</evidence>
<dbReference type="GO" id="GO:0010181">
    <property type="term" value="F:FMN binding"/>
    <property type="evidence" value="ECO:0007669"/>
    <property type="project" value="InterPro"/>
</dbReference>
<dbReference type="InterPro" id="IPR001155">
    <property type="entry name" value="OxRdtase_FMN_N"/>
</dbReference>
<dbReference type="InterPro" id="IPR044152">
    <property type="entry name" value="YqjM-like"/>
</dbReference>
<evidence type="ECO:0000313" key="7">
    <source>
        <dbReference type="EMBL" id="RXW19547.1"/>
    </source>
</evidence>
<feature type="domain" description="NADH:flavin oxidoreductase/NADH oxidase N-terminal" evidence="6">
    <location>
        <begin position="143"/>
        <end position="432"/>
    </location>
</feature>
<keyword evidence="4" id="KW-0521">NADP</keyword>
<keyword evidence="3" id="KW-0288">FMN</keyword>
<dbReference type="EMBL" id="SDEE01000196">
    <property type="protein sequence ID" value="RXW19547.1"/>
    <property type="molecule type" value="Genomic_DNA"/>
</dbReference>